<proteinExistence type="predicted"/>
<keyword evidence="4" id="KW-0408">Iron</keyword>
<keyword evidence="2" id="KW-0949">S-adenosyl-L-methionine</keyword>
<dbReference type="GO" id="GO:0046872">
    <property type="term" value="F:metal ion binding"/>
    <property type="evidence" value="ECO:0007669"/>
    <property type="project" value="UniProtKB-KW"/>
</dbReference>
<dbReference type="EMBL" id="BARU01043936">
    <property type="protein sequence ID" value="GAH86659.1"/>
    <property type="molecule type" value="Genomic_DNA"/>
</dbReference>
<name>X1K8S7_9ZZZZ</name>
<feature type="non-terminal residue" evidence="6">
    <location>
        <position position="1"/>
    </location>
</feature>
<evidence type="ECO:0000256" key="4">
    <source>
        <dbReference type="ARBA" id="ARBA00023004"/>
    </source>
</evidence>
<evidence type="ECO:0000256" key="1">
    <source>
        <dbReference type="ARBA" id="ARBA00001966"/>
    </source>
</evidence>
<dbReference type="InterPro" id="IPR058240">
    <property type="entry name" value="rSAM_sf"/>
</dbReference>
<dbReference type="GO" id="GO:0051536">
    <property type="term" value="F:iron-sulfur cluster binding"/>
    <property type="evidence" value="ECO:0007669"/>
    <property type="project" value="UniProtKB-KW"/>
</dbReference>
<organism evidence="6">
    <name type="scientific">marine sediment metagenome</name>
    <dbReference type="NCBI Taxonomy" id="412755"/>
    <lineage>
        <taxon>unclassified sequences</taxon>
        <taxon>metagenomes</taxon>
        <taxon>ecological metagenomes</taxon>
    </lineage>
</organism>
<evidence type="ECO:0000256" key="3">
    <source>
        <dbReference type="ARBA" id="ARBA00022723"/>
    </source>
</evidence>
<evidence type="ECO:0000256" key="5">
    <source>
        <dbReference type="ARBA" id="ARBA00023014"/>
    </source>
</evidence>
<dbReference type="AlphaFoldDB" id="X1K8S7"/>
<reference evidence="6" key="1">
    <citation type="journal article" date="2014" name="Front. Microbiol.">
        <title>High frequency of phylogenetically diverse reductive dehalogenase-homologous genes in deep subseafloor sedimentary metagenomes.</title>
        <authorList>
            <person name="Kawai M."/>
            <person name="Futagami T."/>
            <person name="Toyoda A."/>
            <person name="Takaki Y."/>
            <person name="Nishi S."/>
            <person name="Hori S."/>
            <person name="Arai W."/>
            <person name="Tsubouchi T."/>
            <person name="Morono Y."/>
            <person name="Uchiyama I."/>
            <person name="Ito T."/>
            <person name="Fujiyama A."/>
            <person name="Inagaki F."/>
            <person name="Takami H."/>
        </authorList>
    </citation>
    <scope>NUCLEOTIDE SEQUENCE</scope>
    <source>
        <strain evidence="6">Expedition CK06-06</strain>
    </source>
</reference>
<accession>X1K8S7</accession>
<comment type="caution">
    <text evidence="6">The sequence shown here is derived from an EMBL/GenBank/DDBJ whole genome shotgun (WGS) entry which is preliminary data.</text>
</comment>
<sequence length="182" mass="20478">CPIPAYNQRQSRSKSGQRVADEMTRLYRDYGIKYFFGADDNFFNDRTRALDIAETLASTEINGKALRHTVRWGTEVTVHDTLVMKDHLDTVRASGVRALWLGVEDMTGALIKKGQTPENTVEAFRLLSRRGICPMPMMMHHDAQPLVTFRSQRGLVNQVRILRKAGAVGMQILMLTPATGSK</sequence>
<gene>
    <name evidence="6" type="ORF">S03H2_67173</name>
</gene>
<keyword evidence="3" id="KW-0479">Metal-binding</keyword>
<protein>
    <recommendedName>
        <fullName evidence="7">Radical SAM core domain-containing protein</fullName>
    </recommendedName>
</protein>
<evidence type="ECO:0000313" key="6">
    <source>
        <dbReference type="EMBL" id="GAH86659.1"/>
    </source>
</evidence>
<evidence type="ECO:0008006" key="7">
    <source>
        <dbReference type="Google" id="ProtNLM"/>
    </source>
</evidence>
<dbReference type="PANTHER" id="PTHR43409">
    <property type="entry name" value="ANAEROBIC MAGNESIUM-PROTOPORPHYRIN IX MONOMETHYL ESTER CYCLASE-RELATED"/>
    <property type="match status" value="1"/>
</dbReference>
<keyword evidence="5" id="KW-0411">Iron-sulfur</keyword>
<comment type="cofactor">
    <cofactor evidence="1">
        <name>[4Fe-4S] cluster</name>
        <dbReference type="ChEBI" id="CHEBI:49883"/>
    </cofactor>
</comment>
<feature type="non-terminal residue" evidence="6">
    <location>
        <position position="182"/>
    </location>
</feature>
<evidence type="ECO:0000256" key="2">
    <source>
        <dbReference type="ARBA" id="ARBA00022691"/>
    </source>
</evidence>
<dbReference type="InterPro" id="IPR051198">
    <property type="entry name" value="BchE-like"/>
</dbReference>
<dbReference type="SUPFAM" id="SSF102114">
    <property type="entry name" value="Radical SAM enzymes"/>
    <property type="match status" value="1"/>
</dbReference>